<dbReference type="OrthoDB" id="5768844at2"/>
<organism evidence="2 3">
    <name type="scientific">Arsukibacterium ikkense</name>
    <dbReference type="NCBI Taxonomy" id="336831"/>
    <lineage>
        <taxon>Bacteria</taxon>
        <taxon>Pseudomonadati</taxon>
        <taxon>Pseudomonadota</taxon>
        <taxon>Gammaproteobacteria</taxon>
        <taxon>Chromatiales</taxon>
        <taxon>Chromatiaceae</taxon>
        <taxon>Arsukibacterium</taxon>
    </lineage>
</organism>
<keyword evidence="3" id="KW-1185">Reference proteome</keyword>
<dbReference type="AlphaFoldDB" id="A0A0M2V5A5"/>
<evidence type="ECO:0000256" key="1">
    <source>
        <dbReference type="SAM" id="SignalP"/>
    </source>
</evidence>
<feature type="chain" id="PRO_5005644316" description="DUF1795 domain-containing protein" evidence="1">
    <location>
        <begin position="22"/>
        <end position="191"/>
    </location>
</feature>
<accession>A0A0M2V5A5</accession>
<comment type="caution">
    <text evidence="2">The sequence shown here is derived from an EMBL/GenBank/DDBJ whole genome shotgun (WGS) entry which is preliminary data.</text>
</comment>
<sequence>MLYRKCLLLSLLALSACSLLAQPVAAEWPEFNCASNELVLTFVDLNICTKAGAYSNVQVLAGTAPSIVFEQNNNRFDVLSYEGADRALAGLAARTGSASTGQALERLFSWRGNHELTAQQQALLGVFNIDAATQLKVFSDGRYTAYIRLNADAPDNTIFITAANSEQVYRLIGNFSEGDAQKWLTRLSPTK</sequence>
<protein>
    <recommendedName>
        <fullName evidence="4">DUF1795 domain-containing protein</fullName>
    </recommendedName>
</protein>
<dbReference type="RefSeq" id="WP_046558217.1">
    <property type="nucleotide sequence ID" value="NZ_LAHO01000013.1"/>
</dbReference>
<evidence type="ECO:0008006" key="4">
    <source>
        <dbReference type="Google" id="ProtNLM"/>
    </source>
</evidence>
<keyword evidence="1" id="KW-0732">Signal</keyword>
<feature type="signal peptide" evidence="1">
    <location>
        <begin position="1"/>
        <end position="21"/>
    </location>
</feature>
<dbReference type="EMBL" id="LAHO01000013">
    <property type="protein sequence ID" value="KKO44830.1"/>
    <property type="molecule type" value="Genomic_DNA"/>
</dbReference>
<dbReference type="Proteomes" id="UP000034228">
    <property type="component" value="Unassembled WGS sequence"/>
</dbReference>
<proteinExistence type="predicted"/>
<reference evidence="2 3" key="1">
    <citation type="submission" date="2015-03" db="EMBL/GenBank/DDBJ databases">
        <title>Draft genome sequences of two protease-producing strains of Arsukibacterium isolated from two cold and alkaline environments.</title>
        <authorList>
            <person name="Lylloff J.E."/>
            <person name="Skov L.B."/>
            <person name="Jepsen M."/>
            <person name="Hallin P.F."/>
            <person name="Sorensen S.J."/>
            <person name="Stougaard P."/>
            <person name="Glaring M.A."/>
        </authorList>
    </citation>
    <scope>NUCLEOTIDE SEQUENCE [LARGE SCALE GENOMIC DNA]</scope>
    <source>
        <strain evidence="2 3">GCM72</strain>
    </source>
</reference>
<dbReference type="STRING" id="336831.WG68_13410"/>
<dbReference type="PROSITE" id="PS51257">
    <property type="entry name" value="PROKAR_LIPOPROTEIN"/>
    <property type="match status" value="1"/>
</dbReference>
<evidence type="ECO:0000313" key="3">
    <source>
        <dbReference type="Proteomes" id="UP000034228"/>
    </source>
</evidence>
<name>A0A0M2V5A5_9GAMM</name>
<gene>
    <name evidence="2" type="ORF">WG68_13410</name>
</gene>
<evidence type="ECO:0000313" key="2">
    <source>
        <dbReference type="EMBL" id="KKO44830.1"/>
    </source>
</evidence>